<accession>A0AAW1SRB2</accession>
<dbReference type="AlphaFoldDB" id="A0AAW1SRB2"/>
<evidence type="ECO:0000313" key="2">
    <source>
        <dbReference type="EMBL" id="KAK9851672.1"/>
    </source>
</evidence>
<proteinExistence type="predicted"/>
<evidence type="ECO:0000256" key="1">
    <source>
        <dbReference type="SAM" id="MobiDB-lite"/>
    </source>
</evidence>
<feature type="region of interest" description="Disordered" evidence="1">
    <location>
        <begin position="123"/>
        <end position="173"/>
    </location>
</feature>
<comment type="caution">
    <text evidence="2">The sequence shown here is derived from an EMBL/GenBank/DDBJ whole genome shotgun (WGS) entry which is preliminary data.</text>
</comment>
<feature type="compositionally biased region" description="Polar residues" evidence="1">
    <location>
        <begin position="257"/>
        <end position="273"/>
    </location>
</feature>
<feature type="region of interest" description="Disordered" evidence="1">
    <location>
        <begin position="214"/>
        <end position="281"/>
    </location>
</feature>
<keyword evidence="3" id="KW-1185">Reference proteome</keyword>
<protein>
    <submittedName>
        <fullName evidence="2">Uncharacterized protein</fullName>
    </submittedName>
</protein>
<evidence type="ECO:0000313" key="3">
    <source>
        <dbReference type="Proteomes" id="UP001485043"/>
    </source>
</evidence>
<dbReference type="Proteomes" id="UP001485043">
    <property type="component" value="Unassembled WGS sequence"/>
</dbReference>
<feature type="compositionally biased region" description="Low complexity" evidence="1">
    <location>
        <begin position="156"/>
        <end position="170"/>
    </location>
</feature>
<organism evidence="2 3">
    <name type="scientific">Apatococcus fuscideae</name>
    <dbReference type="NCBI Taxonomy" id="2026836"/>
    <lineage>
        <taxon>Eukaryota</taxon>
        <taxon>Viridiplantae</taxon>
        <taxon>Chlorophyta</taxon>
        <taxon>core chlorophytes</taxon>
        <taxon>Trebouxiophyceae</taxon>
        <taxon>Chlorellales</taxon>
        <taxon>Chlorellaceae</taxon>
        <taxon>Apatococcus</taxon>
    </lineage>
</organism>
<dbReference type="EMBL" id="JALJOV010001231">
    <property type="protein sequence ID" value="KAK9851672.1"/>
    <property type="molecule type" value="Genomic_DNA"/>
</dbReference>
<name>A0AAW1SRB2_9CHLO</name>
<gene>
    <name evidence="2" type="ORF">WJX84_000800</name>
</gene>
<sequence>MFQLSTHPRNRENCSCPKGLQWVASLGFPLSSPSLSHLARHVRGLLPCGAGAPQQLFNVLGPASVGQGISIVPTLGPGGTDPWRRHGNTLLFARWLSTVFMTLEQLGEPHPCQAAGNPSWAWINPSSHVSPPQPPRTSPAVPSANRAAPSDTNQPSQSSSNVHPSSSCSSDPEAAGMADFVRYALQHARSQLDGGADPPEPSSEVLKSVDLDGPMLHGLPWREPASNALPAGPQEEAPMQQDAADKQPGLDQAPLHDNQTQDRQSLAESSSAGTKAHDADRFVVMRDAELLRTSSSIAVWQQQLELVRITLTDQAS</sequence>
<reference evidence="2 3" key="1">
    <citation type="journal article" date="2024" name="Nat. Commun.">
        <title>Phylogenomics reveals the evolutionary origins of lichenization in chlorophyte algae.</title>
        <authorList>
            <person name="Puginier C."/>
            <person name="Libourel C."/>
            <person name="Otte J."/>
            <person name="Skaloud P."/>
            <person name="Haon M."/>
            <person name="Grisel S."/>
            <person name="Petersen M."/>
            <person name="Berrin J.G."/>
            <person name="Delaux P.M."/>
            <person name="Dal Grande F."/>
            <person name="Keller J."/>
        </authorList>
    </citation>
    <scope>NUCLEOTIDE SEQUENCE [LARGE SCALE GENOMIC DNA]</scope>
    <source>
        <strain evidence="2 3">SAG 2523</strain>
    </source>
</reference>